<protein>
    <recommendedName>
        <fullName evidence="6">DUF192 domain-containing protein</fullName>
    </recommendedName>
</protein>
<dbReference type="Gene3D" id="2.60.120.1140">
    <property type="entry name" value="Protein of unknown function DUF192"/>
    <property type="match status" value="1"/>
</dbReference>
<keyword evidence="1" id="KW-1133">Transmembrane helix</keyword>
<keyword evidence="5" id="KW-1185">Reference proteome</keyword>
<dbReference type="InterPro" id="IPR038695">
    <property type="entry name" value="Saro_0823-like_sf"/>
</dbReference>
<dbReference type="InterPro" id="IPR003795">
    <property type="entry name" value="DUF192"/>
</dbReference>
<dbReference type="Proteomes" id="UP001207736">
    <property type="component" value="Unassembled WGS sequence"/>
</dbReference>
<feature type="transmembrane region" description="Helical" evidence="1">
    <location>
        <begin position="7"/>
        <end position="29"/>
    </location>
</feature>
<organism evidence="2 4">
    <name type="scientific">Capnocytophaga catalasegens</name>
    <dbReference type="NCBI Taxonomy" id="1004260"/>
    <lineage>
        <taxon>Bacteria</taxon>
        <taxon>Pseudomonadati</taxon>
        <taxon>Bacteroidota</taxon>
        <taxon>Flavobacteriia</taxon>
        <taxon>Flavobacteriales</taxon>
        <taxon>Flavobacteriaceae</taxon>
        <taxon>Capnocytophaga</taxon>
    </lineage>
</organism>
<gene>
    <name evidence="2" type="ORF">RCZ15_19400</name>
    <name evidence="3" type="ORF">RCZ16_04690</name>
</gene>
<evidence type="ECO:0000313" key="3">
    <source>
        <dbReference type="EMBL" id="GJM52151.1"/>
    </source>
</evidence>
<accession>A0AAV5AUI9</accession>
<proteinExistence type="predicted"/>
<evidence type="ECO:0000313" key="4">
    <source>
        <dbReference type="Proteomes" id="UP001207736"/>
    </source>
</evidence>
<dbReference type="Proteomes" id="UP001208692">
    <property type="component" value="Unassembled WGS sequence"/>
</dbReference>
<keyword evidence="1" id="KW-0812">Transmembrane</keyword>
<comment type="caution">
    <text evidence="2">The sequence shown here is derived from an EMBL/GenBank/DDBJ whole genome shotgun (WGS) entry which is preliminary data.</text>
</comment>
<dbReference type="EMBL" id="BQKB01000009">
    <property type="protein sequence ID" value="GJM52151.1"/>
    <property type="molecule type" value="Genomic_DNA"/>
</dbReference>
<dbReference type="PANTHER" id="PTHR37953:SF1">
    <property type="entry name" value="UPF0127 PROTEIN MJ1496"/>
    <property type="match status" value="1"/>
</dbReference>
<dbReference type="AlphaFoldDB" id="A0AAV5AUI9"/>
<dbReference type="Pfam" id="PF02643">
    <property type="entry name" value="DUF192"/>
    <property type="match status" value="1"/>
</dbReference>
<name>A0AAV5AUI9_9FLAO</name>
<dbReference type="RefSeq" id="WP_264846400.1">
    <property type="nucleotide sequence ID" value="NZ_BPMA01000021.1"/>
</dbReference>
<dbReference type="PANTHER" id="PTHR37953">
    <property type="entry name" value="UPF0127 PROTEIN MJ1496"/>
    <property type="match status" value="1"/>
</dbReference>
<reference evidence="2 5" key="1">
    <citation type="submission" date="2021-11" db="EMBL/GenBank/DDBJ databases">
        <title>Draft genome sequence of Capnocytophaga sp. strain KC07075 isolated from cat oral cavity.</title>
        <authorList>
            <person name="Suzuki M."/>
            <person name="Imaoka K."/>
            <person name="Kimura M."/>
            <person name="Morikawa S."/>
            <person name="Maeda K."/>
        </authorList>
    </citation>
    <scope>NUCLEOTIDE SEQUENCE</scope>
    <source>
        <strain evidence="2">KC07075</strain>
        <strain evidence="3 5">KC07079</strain>
    </source>
</reference>
<evidence type="ECO:0000313" key="2">
    <source>
        <dbReference type="EMBL" id="GJM50967.1"/>
    </source>
</evidence>
<dbReference type="EMBL" id="BQKA01000036">
    <property type="protein sequence ID" value="GJM50967.1"/>
    <property type="molecule type" value="Genomic_DNA"/>
</dbReference>
<keyword evidence="1" id="KW-0472">Membrane</keyword>
<sequence length="178" mass="20555">MNFFRKNFVLILVIGIGLVILASVLPYFIQEKQSRVEIQTSDIQVQEPPFTHEGNLSFFKKTGERIADFQIELAQNPLETELGLMYRKTMAHNRGMLFIFPDEQMRSFWMKNTYIPLDIIYLDAEKQVVSISKNAQPLSEESRPSEAPAKYVLELNAGICDQKDIQKGDYITFEVLNQ</sequence>
<evidence type="ECO:0000313" key="5">
    <source>
        <dbReference type="Proteomes" id="UP001208692"/>
    </source>
</evidence>
<evidence type="ECO:0008006" key="6">
    <source>
        <dbReference type="Google" id="ProtNLM"/>
    </source>
</evidence>
<evidence type="ECO:0000256" key="1">
    <source>
        <dbReference type="SAM" id="Phobius"/>
    </source>
</evidence>